<dbReference type="AlphaFoldDB" id="A0A139RN98"/>
<organism evidence="2 3">
    <name type="scientific">Streptococcus oralis</name>
    <dbReference type="NCBI Taxonomy" id="1303"/>
    <lineage>
        <taxon>Bacteria</taxon>
        <taxon>Bacillati</taxon>
        <taxon>Bacillota</taxon>
        <taxon>Bacilli</taxon>
        <taxon>Lactobacillales</taxon>
        <taxon>Streptococcaceae</taxon>
        <taxon>Streptococcus</taxon>
    </lineage>
</organism>
<gene>
    <name evidence="2" type="ORF">SORDD17_00610</name>
</gene>
<comment type="caution">
    <text evidence="2">The sequence shown here is derived from an EMBL/GenBank/DDBJ whole genome shotgun (WGS) entry which is preliminary data.</text>
</comment>
<dbReference type="Proteomes" id="UP000072989">
    <property type="component" value="Unassembled WGS sequence"/>
</dbReference>
<reference evidence="2 3" key="1">
    <citation type="submission" date="2016-01" db="EMBL/GenBank/DDBJ databases">
        <title>Highly variable Streptococcus oralis are common among viridans streptococci isolated from primates.</title>
        <authorList>
            <person name="Denapaite D."/>
            <person name="Rieger M."/>
            <person name="Koendgen S."/>
            <person name="Brueckner R."/>
            <person name="Ochigava I."/>
            <person name="Kappeler P."/>
            <person name="Maetz-Rensing K."/>
            <person name="Leendertz F."/>
            <person name="Hakenbeck R."/>
        </authorList>
    </citation>
    <scope>NUCLEOTIDE SEQUENCE [LARGE SCALE GENOMIC DNA]</scope>
    <source>
        <strain evidence="2 3">DD17</strain>
    </source>
</reference>
<dbReference type="EMBL" id="LQZE01000125">
    <property type="protein sequence ID" value="KXU16178.1"/>
    <property type="molecule type" value="Genomic_DNA"/>
</dbReference>
<dbReference type="PATRIC" id="fig|1303.87.peg.740"/>
<feature type="coiled-coil region" evidence="1">
    <location>
        <begin position="27"/>
        <end position="61"/>
    </location>
</feature>
<accession>A0A139RN98</accession>
<keyword evidence="1" id="KW-0175">Coiled coil</keyword>
<evidence type="ECO:0000313" key="3">
    <source>
        <dbReference type="Proteomes" id="UP000072989"/>
    </source>
</evidence>
<sequence>METIWDRQAWDLSTCKRREKMRDLEMMAKMQHEIDDLKKRLQSEQAKRKRLEQENFQLKLRRK</sequence>
<evidence type="ECO:0000256" key="1">
    <source>
        <dbReference type="SAM" id="Coils"/>
    </source>
</evidence>
<evidence type="ECO:0000313" key="2">
    <source>
        <dbReference type="EMBL" id="KXU16178.1"/>
    </source>
</evidence>
<dbReference type="RefSeq" id="WP_061865562.1">
    <property type="nucleotide sequence ID" value="NZ_KQ970795.1"/>
</dbReference>
<proteinExistence type="predicted"/>
<name>A0A139RN98_STROR</name>
<protein>
    <submittedName>
        <fullName evidence="2">Uncharacterized protein</fullName>
    </submittedName>
</protein>